<protein>
    <submittedName>
        <fullName evidence="10">Undecaprenyl-phosphate galactose phosphotransferase</fullName>
    </submittedName>
</protein>
<dbReference type="Pfam" id="PF02397">
    <property type="entry name" value="Bac_transf"/>
    <property type="match status" value="1"/>
</dbReference>
<feature type="domain" description="Bacterial sugar transferase" evidence="9">
    <location>
        <begin position="6"/>
        <end position="205"/>
    </location>
</feature>
<evidence type="ECO:0000313" key="11">
    <source>
        <dbReference type="Proteomes" id="UP000034544"/>
    </source>
</evidence>
<evidence type="ECO:0000256" key="4">
    <source>
        <dbReference type="ARBA" id="ARBA00022679"/>
    </source>
</evidence>
<evidence type="ECO:0000256" key="6">
    <source>
        <dbReference type="ARBA" id="ARBA00022989"/>
    </source>
</evidence>
<sequence length="211" mass="24057">MYKILKRIMDIVGALVGLVLFLPVFIIVSIWIKAVSPSGPVFADIPDRVGKDKKPFKFMKFRSMFPNAHEYLVKNQELYKKYVENNYKLNAEEDPRIIKGGIFLRKYSIDELPQFINVLKGEMSIVGPRAYYFFEIEDQAQKFPGTAELVDKAVSVKPGITGPWQVTGRSTIGFVERVKLDAKYAENRSILYDILIVLKTPYVVLTKKGAV</sequence>
<dbReference type="GO" id="GO:0016780">
    <property type="term" value="F:phosphotransferase activity, for other substituted phosphate groups"/>
    <property type="evidence" value="ECO:0007669"/>
    <property type="project" value="TreeGrafter"/>
</dbReference>
<evidence type="ECO:0000256" key="2">
    <source>
        <dbReference type="ARBA" id="ARBA00006464"/>
    </source>
</evidence>
<keyword evidence="3" id="KW-1003">Cell membrane</keyword>
<gene>
    <name evidence="10" type="ORF">UU59_C0046G0004</name>
</gene>
<evidence type="ECO:0000259" key="9">
    <source>
        <dbReference type="Pfam" id="PF02397"/>
    </source>
</evidence>
<comment type="caution">
    <text evidence="10">The sequence shown here is derived from an EMBL/GenBank/DDBJ whole genome shotgun (WGS) entry which is preliminary data.</text>
</comment>
<dbReference type="PATRIC" id="fig|1619131.3.peg.752"/>
<reference evidence="10 11" key="1">
    <citation type="journal article" date="2015" name="Nature">
        <title>rRNA introns, odd ribosomes, and small enigmatic genomes across a large radiation of phyla.</title>
        <authorList>
            <person name="Brown C.T."/>
            <person name="Hug L.A."/>
            <person name="Thomas B.C."/>
            <person name="Sharon I."/>
            <person name="Castelle C.J."/>
            <person name="Singh A."/>
            <person name="Wilkins M.J."/>
            <person name="Williams K.H."/>
            <person name="Banfield J.F."/>
        </authorList>
    </citation>
    <scope>NUCLEOTIDE SEQUENCE [LARGE SCALE GENOMIC DNA]</scope>
</reference>
<keyword evidence="6 8" id="KW-1133">Transmembrane helix</keyword>
<proteinExistence type="inferred from homology"/>
<dbReference type="EMBL" id="LCBF01000046">
    <property type="protein sequence ID" value="KKS05432.1"/>
    <property type="molecule type" value="Genomic_DNA"/>
</dbReference>
<evidence type="ECO:0000256" key="3">
    <source>
        <dbReference type="ARBA" id="ARBA00022475"/>
    </source>
</evidence>
<dbReference type="PANTHER" id="PTHR30576">
    <property type="entry name" value="COLANIC BIOSYNTHESIS UDP-GLUCOSE LIPID CARRIER TRANSFERASE"/>
    <property type="match status" value="1"/>
</dbReference>
<evidence type="ECO:0000256" key="5">
    <source>
        <dbReference type="ARBA" id="ARBA00022692"/>
    </source>
</evidence>
<evidence type="ECO:0000256" key="8">
    <source>
        <dbReference type="SAM" id="Phobius"/>
    </source>
</evidence>
<organism evidence="10 11">
    <name type="scientific">candidate division WWE3 bacterium GW2011_GWE1_41_27</name>
    <dbReference type="NCBI Taxonomy" id="1619131"/>
    <lineage>
        <taxon>Bacteria</taxon>
        <taxon>Katanobacteria</taxon>
    </lineage>
</organism>
<evidence type="ECO:0000313" key="10">
    <source>
        <dbReference type="EMBL" id="KKS05432.1"/>
    </source>
</evidence>
<evidence type="ECO:0000256" key="7">
    <source>
        <dbReference type="ARBA" id="ARBA00023136"/>
    </source>
</evidence>
<keyword evidence="5 8" id="KW-0812">Transmembrane</keyword>
<dbReference type="GO" id="GO:0005886">
    <property type="term" value="C:plasma membrane"/>
    <property type="evidence" value="ECO:0007669"/>
    <property type="project" value="UniProtKB-SubCell"/>
</dbReference>
<name>A0A0G0W0G3_UNCKA</name>
<keyword evidence="4 10" id="KW-0808">Transferase</keyword>
<dbReference type="InterPro" id="IPR003362">
    <property type="entry name" value="Bact_transf"/>
</dbReference>
<keyword evidence="7 8" id="KW-0472">Membrane</keyword>
<evidence type="ECO:0000256" key="1">
    <source>
        <dbReference type="ARBA" id="ARBA00004236"/>
    </source>
</evidence>
<dbReference type="Proteomes" id="UP000034544">
    <property type="component" value="Unassembled WGS sequence"/>
</dbReference>
<feature type="transmembrane region" description="Helical" evidence="8">
    <location>
        <begin position="12"/>
        <end position="32"/>
    </location>
</feature>
<comment type="subcellular location">
    <subcellularLocation>
        <location evidence="1">Cell membrane</location>
    </subcellularLocation>
</comment>
<dbReference type="AlphaFoldDB" id="A0A0G0W0G3"/>
<accession>A0A0G0W0G3</accession>
<comment type="similarity">
    <text evidence="2">Belongs to the bacterial sugar transferase family.</text>
</comment>
<dbReference type="PANTHER" id="PTHR30576:SF4">
    <property type="entry name" value="UNDECAPRENYL-PHOSPHATE GALACTOSE PHOSPHOTRANSFERASE"/>
    <property type="match status" value="1"/>
</dbReference>